<dbReference type="Gene3D" id="3.40.50.300">
    <property type="entry name" value="P-loop containing nucleotide triphosphate hydrolases"/>
    <property type="match status" value="1"/>
</dbReference>
<dbReference type="InterPro" id="IPR050206">
    <property type="entry name" value="FtsK/SpoIIIE/SftA"/>
</dbReference>
<keyword evidence="5" id="KW-0131">Cell cycle</keyword>
<evidence type="ECO:0000256" key="2">
    <source>
        <dbReference type="ARBA" id="ARBA00022840"/>
    </source>
</evidence>
<gene>
    <name evidence="5" type="ORF">DMH04_30245</name>
</gene>
<keyword evidence="1 3" id="KW-0547">Nucleotide-binding</keyword>
<dbReference type="PANTHER" id="PTHR22683">
    <property type="entry name" value="SPORULATION PROTEIN RELATED"/>
    <property type="match status" value="1"/>
</dbReference>
<feature type="binding site" evidence="3">
    <location>
        <begin position="219"/>
        <end position="226"/>
    </location>
    <ligand>
        <name>ATP</name>
        <dbReference type="ChEBI" id="CHEBI:30616"/>
    </ligand>
</feature>
<dbReference type="AlphaFoldDB" id="A0A428Z365"/>
<dbReference type="Pfam" id="PF01580">
    <property type="entry name" value="FtsK_SpoIIIE"/>
    <property type="match status" value="1"/>
</dbReference>
<dbReference type="GO" id="GO:0005524">
    <property type="term" value="F:ATP binding"/>
    <property type="evidence" value="ECO:0007669"/>
    <property type="project" value="UniProtKB-UniRule"/>
</dbReference>
<accession>A0A428Z365</accession>
<dbReference type="PROSITE" id="PS50901">
    <property type="entry name" value="FTSK"/>
    <property type="match status" value="1"/>
</dbReference>
<dbReference type="Proteomes" id="UP000287547">
    <property type="component" value="Unassembled WGS sequence"/>
</dbReference>
<dbReference type="OrthoDB" id="3217500at2"/>
<keyword evidence="2 3" id="KW-0067">ATP-binding</keyword>
<feature type="domain" description="FtsK" evidence="4">
    <location>
        <begin position="192"/>
        <end position="380"/>
    </location>
</feature>
<dbReference type="InterPro" id="IPR027417">
    <property type="entry name" value="P-loop_NTPase"/>
</dbReference>
<evidence type="ECO:0000259" key="4">
    <source>
        <dbReference type="PROSITE" id="PS50901"/>
    </source>
</evidence>
<protein>
    <submittedName>
        <fullName evidence="5">Cell division protein FtsK</fullName>
    </submittedName>
</protein>
<dbReference type="GO" id="GO:0003677">
    <property type="term" value="F:DNA binding"/>
    <property type="evidence" value="ECO:0007669"/>
    <property type="project" value="InterPro"/>
</dbReference>
<dbReference type="GO" id="GO:0051301">
    <property type="term" value="P:cell division"/>
    <property type="evidence" value="ECO:0007669"/>
    <property type="project" value="UniProtKB-KW"/>
</dbReference>
<sequence length="449" mass="49701">MGEGKRKRGQEWRAMGWMARHPGMWGVPGAIGVSTAELGTATTGGILGGLTAGVLAWYRGDPDSFDRFAAPRIRAFSRRWTAYRGRKWRNALLACDLAPIHRRSGEPQVPQIVRVRAYGPSVDIVHVKIVPGQHVRQWEARLPELTEALKAERLSVERVKPLVIALLVQRMEPFTEVIPAPDMPWDAEAVDLSSLYFGETEYGEDWREPIQGQHWLVSGATGAGKNSIGWSALRGLAPMIRDGSCRVYMLDPKRMELSAGKDLAYRYASESDDCVSITEEFVEDMRETQRKLAAEGLRKTTPSRETPLNLLMIDELAALMAFGDNARFYRKALTEVGTQGRATGHGMFGFVQEPTKDTVPIRDLFTRRVSLRTTSASYVDMVLGDGARLRGALADEIPATAETAGIGYRVREKSRVPIRVRAAYVNDAEIKELVDFVTGESAGGLRVVA</sequence>
<evidence type="ECO:0000256" key="1">
    <source>
        <dbReference type="ARBA" id="ARBA00022741"/>
    </source>
</evidence>
<reference evidence="5 6" key="1">
    <citation type="submission" date="2018-05" db="EMBL/GenBank/DDBJ databases">
        <title>Evolution of GPA BGCs.</title>
        <authorList>
            <person name="Waglechner N."/>
            <person name="Wright G.D."/>
        </authorList>
    </citation>
    <scope>NUCLEOTIDE SEQUENCE [LARGE SCALE GENOMIC DNA]</scope>
    <source>
        <strain evidence="5 6">A82846</strain>
    </source>
</reference>
<comment type="caution">
    <text evidence="5">The sequence shown here is derived from an EMBL/GenBank/DDBJ whole genome shotgun (WGS) entry which is preliminary data.</text>
</comment>
<dbReference type="RefSeq" id="WP_037252601.1">
    <property type="nucleotide sequence ID" value="NZ_QHKI01000029.1"/>
</dbReference>
<name>A0A428Z365_KIBAR</name>
<evidence type="ECO:0000313" key="5">
    <source>
        <dbReference type="EMBL" id="RSM80414.1"/>
    </source>
</evidence>
<dbReference type="SUPFAM" id="SSF52540">
    <property type="entry name" value="P-loop containing nucleoside triphosphate hydrolases"/>
    <property type="match status" value="1"/>
</dbReference>
<dbReference type="PANTHER" id="PTHR22683:SF41">
    <property type="entry name" value="DNA TRANSLOCASE FTSK"/>
    <property type="match status" value="1"/>
</dbReference>
<keyword evidence="5" id="KW-0132">Cell division</keyword>
<dbReference type="InterPro" id="IPR002543">
    <property type="entry name" value="FtsK_dom"/>
</dbReference>
<proteinExistence type="predicted"/>
<evidence type="ECO:0000256" key="3">
    <source>
        <dbReference type="PROSITE-ProRule" id="PRU00289"/>
    </source>
</evidence>
<organism evidence="5 6">
    <name type="scientific">Kibdelosporangium aridum</name>
    <dbReference type="NCBI Taxonomy" id="2030"/>
    <lineage>
        <taxon>Bacteria</taxon>
        <taxon>Bacillati</taxon>
        <taxon>Actinomycetota</taxon>
        <taxon>Actinomycetes</taxon>
        <taxon>Pseudonocardiales</taxon>
        <taxon>Pseudonocardiaceae</taxon>
        <taxon>Kibdelosporangium</taxon>
    </lineage>
</organism>
<evidence type="ECO:0000313" key="6">
    <source>
        <dbReference type="Proteomes" id="UP000287547"/>
    </source>
</evidence>
<dbReference type="EMBL" id="QHKI01000029">
    <property type="protein sequence ID" value="RSM80414.1"/>
    <property type="molecule type" value="Genomic_DNA"/>
</dbReference>